<reference evidence="2 3" key="1">
    <citation type="submission" date="2016-03" db="EMBL/GenBank/DDBJ databases">
        <title>Genome sequencing of Devosia sp. S37.</title>
        <authorList>
            <person name="Mohd Nor M."/>
        </authorList>
    </citation>
    <scope>NUCLEOTIDE SEQUENCE [LARGE SCALE GENOMIC DNA]</scope>
    <source>
        <strain evidence="2 3">S37</strain>
    </source>
</reference>
<dbReference type="CDD" id="cd01038">
    <property type="entry name" value="Endonuclease_DUF559"/>
    <property type="match status" value="1"/>
</dbReference>
<dbReference type="InterPro" id="IPR011335">
    <property type="entry name" value="Restrct_endonuc-II-like"/>
</dbReference>
<dbReference type="InterPro" id="IPR007569">
    <property type="entry name" value="DUF559"/>
</dbReference>
<dbReference type="AlphaFoldDB" id="A0A178HXT0"/>
<dbReference type="PANTHER" id="PTHR38590">
    <property type="entry name" value="BLL0828 PROTEIN"/>
    <property type="match status" value="1"/>
</dbReference>
<name>A0A178HXT0_9HYPH</name>
<dbReference type="EMBL" id="LVVY01000080">
    <property type="protein sequence ID" value="OAM77641.1"/>
    <property type="molecule type" value="Genomic_DNA"/>
</dbReference>
<proteinExistence type="predicted"/>
<sequence>MIAPLRTRFHFRKQVAMGSYVVDFASHSARLVVEIDGDTHFSEAAMAQDRQREADLVRHGYRVLRFANAEVMNNPEGVYRVVMQALEESIPPPERR</sequence>
<dbReference type="InterPro" id="IPR047216">
    <property type="entry name" value="Endonuclease_DUF559_bact"/>
</dbReference>
<evidence type="ECO:0000259" key="1">
    <source>
        <dbReference type="Pfam" id="PF04480"/>
    </source>
</evidence>
<dbReference type="Pfam" id="PF04480">
    <property type="entry name" value="DUF559"/>
    <property type="match status" value="1"/>
</dbReference>
<keyword evidence="3" id="KW-1185">Reference proteome</keyword>
<evidence type="ECO:0000313" key="2">
    <source>
        <dbReference type="EMBL" id="OAM77641.1"/>
    </source>
</evidence>
<dbReference type="SUPFAM" id="SSF52980">
    <property type="entry name" value="Restriction endonuclease-like"/>
    <property type="match status" value="1"/>
</dbReference>
<evidence type="ECO:0000313" key="3">
    <source>
        <dbReference type="Proteomes" id="UP000078389"/>
    </source>
</evidence>
<comment type="caution">
    <text evidence="2">The sequence shown here is derived from an EMBL/GenBank/DDBJ whole genome shotgun (WGS) entry which is preliminary data.</text>
</comment>
<dbReference type="Gene3D" id="3.40.960.10">
    <property type="entry name" value="VSR Endonuclease"/>
    <property type="match status" value="1"/>
</dbReference>
<feature type="domain" description="DUF559" evidence="1">
    <location>
        <begin position="9"/>
        <end position="86"/>
    </location>
</feature>
<organism evidence="2 3">
    <name type="scientific">Devosia elaeis</name>
    <dbReference type="NCBI Taxonomy" id="1770058"/>
    <lineage>
        <taxon>Bacteria</taxon>
        <taxon>Pseudomonadati</taxon>
        <taxon>Pseudomonadota</taxon>
        <taxon>Alphaproteobacteria</taxon>
        <taxon>Hyphomicrobiales</taxon>
        <taxon>Devosiaceae</taxon>
        <taxon>Devosia</taxon>
    </lineage>
</organism>
<dbReference type="Proteomes" id="UP000078389">
    <property type="component" value="Unassembled WGS sequence"/>
</dbReference>
<protein>
    <recommendedName>
        <fullName evidence="1">DUF559 domain-containing protein</fullName>
    </recommendedName>
</protein>
<accession>A0A178HXT0</accession>
<dbReference type="STRING" id="1770058.A3840_09040"/>
<dbReference type="RefSeq" id="WP_165603160.1">
    <property type="nucleotide sequence ID" value="NZ_LVVY01000080.1"/>
</dbReference>
<gene>
    <name evidence="2" type="ORF">A3840_09040</name>
</gene>
<dbReference type="PANTHER" id="PTHR38590:SF1">
    <property type="entry name" value="BLL0828 PROTEIN"/>
    <property type="match status" value="1"/>
</dbReference>